<gene>
    <name evidence="2" type="ORF">SAMN05421730_100265</name>
</gene>
<organism evidence="2 3">
    <name type="scientific">Anaerobium acetethylicum</name>
    <dbReference type="NCBI Taxonomy" id="1619234"/>
    <lineage>
        <taxon>Bacteria</taxon>
        <taxon>Bacillati</taxon>
        <taxon>Bacillota</taxon>
        <taxon>Clostridia</taxon>
        <taxon>Lachnospirales</taxon>
        <taxon>Lachnospiraceae</taxon>
        <taxon>Anaerobium</taxon>
    </lineage>
</organism>
<proteinExistence type="predicted"/>
<dbReference type="Proteomes" id="UP000199315">
    <property type="component" value="Unassembled WGS sequence"/>
</dbReference>
<evidence type="ECO:0000313" key="3">
    <source>
        <dbReference type="Proteomes" id="UP000199315"/>
    </source>
</evidence>
<name>A0A1D3TQ16_9FIRM</name>
<evidence type="ECO:0000256" key="1">
    <source>
        <dbReference type="SAM" id="Phobius"/>
    </source>
</evidence>
<evidence type="ECO:0000313" key="2">
    <source>
        <dbReference type="EMBL" id="SCP95615.1"/>
    </source>
</evidence>
<feature type="transmembrane region" description="Helical" evidence="1">
    <location>
        <begin position="6"/>
        <end position="25"/>
    </location>
</feature>
<dbReference type="STRING" id="1619234.SAMN05421730_100265"/>
<keyword evidence="1" id="KW-0812">Transmembrane</keyword>
<accession>A0A1D3TQ16</accession>
<keyword evidence="3" id="KW-1185">Reference proteome</keyword>
<protein>
    <submittedName>
        <fullName evidence="2">Uncharacterized protein</fullName>
    </submittedName>
</protein>
<dbReference type="AlphaFoldDB" id="A0A1D3TQ16"/>
<dbReference type="EMBL" id="FMKA01000002">
    <property type="protein sequence ID" value="SCP95615.1"/>
    <property type="molecule type" value="Genomic_DNA"/>
</dbReference>
<keyword evidence="1" id="KW-0472">Membrane</keyword>
<keyword evidence="1" id="KW-1133">Transmembrane helix</keyword>
<reference evidence="2 3" key="1">
    <citation type="submission" date="2016-09" db="EMBL/GenBank/DDBJ databases">
        <authorList>
            <person name="Capua I."/>
            <person name="De Benedictis P."/>
            <person name="Joannis T."/>
            <person name="Lombin L.H."/>
            <person name="Cattoli G."/>
        </authorList>
    </citation>
    <scope>NUCLEOTIDE SEQUENCE [LARGE SCALE GENOMIC DNA]</scope>
    <source>
        <strain evidence="2 3">GluBS11</strain>
    </source>
</reference>
<sequence length="151" mass="16936">MNGYIIFAIVAVIIVAAFAALYFFGRKLEKRNADQQQQLAAAAQNVSMLVIDKKRLKLKDAGLPAIVYEQTPWYLRRSKLPIVKAKIGPKVMSLICDEKIFELVPVKKEVKAVVSGLYITSVKGVRGPLEVPQKKKKFLGRMAEKFSKKSK</sequence>